<sequence>MSGYDFSPLYHAAHLAFSPGSTFLATAHEKRVIIRSTNNLAIVRAWHLASLAPSDLVSSVQWSDDGLYILVFSRSAGVAWVLGLGAVGEGEDGEVAKIMGGGVEGLERVEWAKGGREVLAWGEHGLKLLIYTLSTGQTSAIQDPKASTGCHKYSPDHRYLAVAERHSGKESVGLYDTADGYALVRNFSLQASDVQNISWSPCGRFIAVVDSHLSYSVYIHSPIGPLLTHFSHLSPTYSPTPSALSTTPSGPSSAATIIHEDPGLGIRHLEWVPGGQYLLLLGWDGKVRVLEAEEWRCMAVLNGGMPKVGKNVTVWREPEGWIKDTRGRGIVQFDQTPFNSPLPSPTSSAVGAYSTPSSPLPLSISPSGRHFLLLPPNQPTVMHIYTLIPAPGAAPSIKHKAAVVFSRNIRSARWASGGKERVGVVCRSSGGKGQAGTALGGGGVYIWDEEGWENEGETNGEEGGARGGVMEGVGIPNGAGFHMNGLQFSPDGTTLALQSKGEFCLMYDTEDDAEDVKGGAKAGDDGAQKGWETEGLSFVREEEEEDDGR</sequence>
<dbReference type="EMBL" id="JAKWFO010000007">
    <property type="protein sequence ID" value="KAI9634410.1"/>
    <property type="molecule type" value="Genomic_DNA"/>
</dbReference>
<dbReference type="GO" id="GO:1990811">
    <property type="term" value="C:MWP complex"/>
    <property type="evidence" value="ECO:0007669"/>
    <property type="project" value="TreeGrafter"/>
</dbReference>
<reference evidence="2" key="1">
    <citation type="journal article" date="2022" name="G3 (Bethesda)">
        <title>High quality genome of the basidiomycete yeast Dioszegia hungarica PDD-24b-2 isolated from cloud water.</title>
        <authorList>
            <person name="Jarrige D."/>
            <person name="Haridas S."/>
            <person name="Bleykasten-Grosshans C."/>
            <person name="Joly M."/>
            <person name="Nadalig T."/>
            <person name="Sancelme M."/>
            <person name="Vuilleumier S."/>
            <person name="Grigoriev I.V."/>
            <person name="Amato P."/>
            <person name="Bringel F."/>
        </authorList>
    </citation>
    <scope>NUCLEOTIDE SEQUENCE</scope>
    <source>
        <strain evidence="2">PDD-24b-2</strain>
    </source>
</reference>
<dbReference type="InterPro" id="IPR015943">
    <property type="entry name" value="WD40/YVTN_repeat-like_dom_sf"/>
</dbReference>
<feature type="compositionally biased region" description="Basic and acidic residues" evidence="1">
    <location>
        <begin position="515"/>
        <end position="527"/>
    </location>
</feature>
<dbReference type="PANTHER" id="PTHR16220">
    <property type="entry name" value="WD REPEAT PROTEIN 8-RELATED"/>
    <property type="match status" value="1"/>
</dbReference>
<proteinExistence type="predicted"/>
<evidence type="ECO:0008006" key="4">
    <source>
        <dbReference type="Google" id="ProtNLM"/>
    </source>
</evidence>
<dbReference type="Proteomes" id="UP001164286">
    <property type="component" value="Unassembled WGS sequence"/>
</dbReference>
<dbReference type="GeneID" id="77724918"/>
<keyword evidence="3" id="KW-1185">Reference proteome</keyword>
<feature type="region of interest" description="Disordered" evidence="1">
    <location>
        <begin position="514"/>
        <end position="549"/>
    </location>
</feature>
<dbReference type="AlphaFoldDB" id="A0AA38LT36"/>
<dbReference type="SUPFAM" id="SSF82171">
    <property type="entry name" value="DPP6 N-terminal domain-like"/>
    <property type="match status" value="1"/>
</dbReference>
<dbReference type="PANTHER" id="PTHR16220:SF0">
    <property type="entry name" value="WD REPEAT-CONTAINING PROTEIN WRAP73"/>
    <property type="match status" value="1"/>
</dbReference>
<evidence type="ECO:0000313" key="2">
    <source>
        <dbReference type="EMBL" id="KAI9634410.1"/>
    </source>
</evidence>
<evidence type="ECO:0000313" key="3">
    <source>
        <dbReference type="Proteomes" id="UP001164286"/>
    </source>
</evidence>
<protein>
    <recommendedName>
        <fullName evidence="4">WD40 repeat-like protein</fullName>
    </recommendedName>
</protein>
<dbReference type="GO" id="GO:1990810">
    <property type="term" value="P:microtubule anchoring at mitotic spindle pole body"/>
    <property type="evidence" value="ECO:0007669"/>
    <property type="project" value="TreeGrafter"/>
</dbReference>
<accession>A0AA38LT36</accession>
<gene>
    <name evidence="2" type="ORF">MKK02DRAFT_16987</name>
</gene>
<name>A0AA38LT36_9TREE</name>
<dbReference type="GO" id="GO:0005815">
    <property type="term" value="C:microtubule organizing center"/>
    <property type="evidence" value="ECO:0007669"/>
    <property type="project" value="TreeGrafter"/>
</dbReference>
<dbReference type="InterPro" id="IPR052778">
    <property type="entry name" value="Centrosome-WD_assoc"/>
</dbReference>
<organism evidence="2 3">
    <name type="scientific">Dioszegia hungarica</name>
    <dbReference type="NCBI Taxonomy" id="4972"/>
    <lineage>
        <taxon>Eukaryota</taxon>
        <taxon>Fungi</taxon>
        <taxon>Dikarya</taxon>
        <taxon>Basidiomycota</taxon>
        <taxon>Agaricomycotina</taxon>
        <taxon>Tremellomycetes</taxon>
        <taxon>Tremellales</taxon>
        <taxon>Bulleribasidiaceae</taxon>
        <taxon>Dioszegia</taxon>
    </lineage>
</organism>
<comment type="caution">
    <text evidence="2">The sequence shown here is derived from an EMBL/GenBank/DDBJ whole genome shotgun (WGS) entry which is preliminary data.</text>
</comment>
<evidence type="ECO:0000256" key="1">
    <source>
        <dbReference type="SAM" id="MobiDB-lite"/>
    </source>
</evidence>
<dbReference type="Gene3D" id="2.130.10.10">
    <property type="entry name" value="YVTN repeat-like/Quinoprotein amine dehydrogenase"/>
    <property type="match status" value="2"/>
</dbReference>
<dbReference type="RefSeq" id="XP_052944187.1">
    <property type="nucleotide sequence ID" value="XM_053085717.1"/>
</dbReference>